<feature type="domain" description="Carboxylesterase type B" evidence="4">
    <location>
        <begin position="26"/>
        <end position="498"/>
    </location>
</feature>
<dbReference type="Gene3D" id="3.40.50.1820">
    <property type="entry name" value="alpha/beta hydrolase"/>
    <property type="match status" value="1"/>
</dbReference>
<name>A0A0G2GR10_9PEZI</name>
<dbReference type="PANTHER" id="PTHR11559">
    <property type="entry name" value="CARBOXYLESTERASE"/>
    <property type="match status" value="1"/>
</dbReference>
<dbReference type="InterPro" id="IPR050309">
    <property type="entry name" value="Type-B_Carboxylest/Lipase"/>
</dbReference>
<protein>
    <recommendedName>
        <fullName evidence="3">Carboxylic ester hydrolase</fullName>
        <ecNumber evidence="3">3.1.1.-</ecNumber>
    </recommendedName>
</protein>
<dbReference type="FunFam" id="3.40.50.1820:FF:000316">
    <property type="entry name" value="Carboxylic ester hydrolase"/>
    <property type="match status" value="1"/>
</dbReference>
<accession>A0A0G2GR10</accession>
<evidence type="ECO:0000313" key="5">
    <source>
        <dbReference type="EMBL" id="KKY19255.1"/>
    </source>
</evidence>
<gene>
    <name evidence="5" type="ORF">UCDDS831_g05459</name>
</gene>
<evidence type="ECO:0000259" key="4">
    <source>
        <dbReference type="Pfam" id="PF00135"/>
    </source>
</evidence>
<dbReference type="PROSITE" id="PS00941">
    <property type="entry name" value="CARBOXYLESTERASE_B_2"/>
    <property type="match status" value="1"/>
</dbReference>
<keyword evidence="2 3" id="KW-0378">Hydrolase</keyword>
<dbReference type="ESTHER" id="9pezi-a0a0g2gr10">
    <property type="family name" value="Fungal_carboxylesterase_lipase"/>
</dbReference>
<dbReference type="InterPro" id="IPR002018">
    <property type="entry name" value="CarbesteraseB"/>
</dbReference>
<reference evidence="5 6" key="2">
    <citation type="submission" date="2015-05" db="EMBL/GenBank/DDBJ databases">
        <title>Distinctive expansion of gene families associated with plant cell wall degradation and secondary metabolism in the genomes of grapevine trunk pathogens.</title>
        <authorList>
            <person name="Lawrence D.P."/>
            <person name="Travadon R."/>
            <person name="Rolshausen P.E."/>
            <person name="Baumgartner K."/>
        </authorList>
    </citation>
    <scope>NUCLEOTIDE SEQUENCE [LARGE SCALE GENOMIC DNA]</scope>
    <source>
        <strain evidence="5">DS831</strain>
    </source>
</reference>
<dbReference type="InterPro" id="IPR019826">
    <property type="entry name" value="Carboxylesterase_B_AS"/>
</dbReference>
<sequence length="539" mass="58091">MALLCALSLCLFHLAAVLAVDPAVSLDYAAYQGTQYTDGITEWLGLRYAAPPIGDLRFAAPQDPLAGVGVTIANQHGPLCIATGASPSVTTTSEDCLFLDVYAPSNATEYSKLPVYFYIQGGGLNANTNPNYNGKGLIQAAGGDIVVVTFNYRVGPYGFLAGDEVAKGGSLNNGLKDQIKALQWVQKYITQFGGDPDHVVLGGSSAGAASITLLLTAYGGRDDGLFHAAAAESQSFGTVLTSKESQFMYDNLVIRTGCASSIDTLACLRSLSVALLQAENFNTPLPGAQNPPLYMYSTTIDNDLVPDYTYRLFAGGRFIRVPTIWGDDANEGTTFTPTNTSTLGESDTFLKDQFPALTPDQLGRINALYPVEGTPVFAGAGLYWRQVSNAYGDMRYTCPGFYVASQYARAGSPSWNYLWNVQDPAQVAQGLGVPHTVEVNAIWGPENVNGAAPASYYPGGVNSGMVPIIQAYWTSFIKCYDPNWYRLPGTPRWEEWQYSVDTGFNRLVYETNFTRMENVDAATKGRCGYLTSIGVDIKQ</sequence>
<dbReference type="PROSITE" id="PS00122">
    <property type="entry name" value="CARBOXYLESTERASE_B_1"/>
    <property type="match status" value="1"/>
</dbReference>
<organism evidence="5 6">
    <name type="scientific">Diplodia seriata</name>
    <dbReference type="NCBI Taxonomy" id="420778"/>
    <lineage>
        <taxon>Eukaryota</taxon>
        <taxon>Fungi</taxon>
        <taxon>Dikarya</taxon>
        <taxon>Ascomycota</taxon>
        <taxon>Pezizomycotina</taxon>
        <taxon>Dothideomycetes</taxon>
        <taxon>Dothideomycetes incertae sedis</taxon>
        <taxon>Botryosphaeriales</taxon>
        <taxon>Botryosphaeriaceae</taxon>
        <taxon>Diplodia</taxon>
    </lineage>
</organism>
<evidence type="ECO:0000256" key="1">
    <source>
        <dbReference type="ARBA" id="ARBA00005964"/>
    </source>
</evidence>
<comment type="similarity">
    <text evidence="1 3">Belongs to the type-B carboxylesterase/lipase family.</text>
</comment>
<dbReference type="SUPFAM" id="SSF53474">
    <property type="entry name" value="alpha/beta-Hydrolases"/>
    <property type="match status" value="1"/>
</dbReference>
<dbReference type="Proteomes" id="UP000034182">
    <property type="component" value="Unassembled WGS sequence"/>
</dbReference>
<dbReference type="InterPro" id="IPR029058">
    <property type="entry name" value="AB_hydrolase_fold"/>
</dbReference>
<proteinExistence type="inferred from homology"/>
<comment type="caution">
    <text evidence="5">The sequence shown here is derived from an EMBL/GenBank/DDBJ whole genome shotgun (WGS) entry which is preliminary data.</text>
</comment>
<dbReference type="InterPro" id="IPR019819">
    <property type="entry name" value="Carboxylesterase_B_CS"/>
</dbReference>
<dbReference type="AlphaFoldDB" id="A0A0G2GR10"/>
<dbReference type="Pfam" id="PF00135">
    <property type="entry name" value="COesterase"/>
    <property type="match status" value="1"/>
</dbReference>
<keyword evidence="3" id="KW-0732">Signal</keyword>
<evidence type="ECO:0000313" key="6">
    <source>
        <dbReference type="Proteomes" id="UP000034182"/>
    </source>
</evidence>
<evidence type="ECO:0000256" key="3">
    <source>
        <dbReference type="RuleBase" id="RU361235"/>
    </source>
</evidence>
<dbReference type="EC" id="3.1.1.-" evidence="3"/>
<reference evidence="5 6" key="1">
    <citation type="submission" date="2015-03" db="EMBL/GenBank/DDBJ databases">
        <authorList>
            <person name="Morales-Cruz A."/>
            <person name="Amrine K.C."/>
            <person name="Cantu D."/>
        </authorList>
    </citation>
    <scope>NUCLEOTIDE SEQUENCE [LARGE SCALE GENOMIC DNA]</scope>
    <source>
        <strain evidence="5">DS831</strain>
    </source>
</reference>
<dbReference type="EMBL" id="LAQI01000113">
    <property type="protein sequence ID" value="KKY19255.1"/>
    <property type="molecule type" value="Genomic_DNA"/>
</dbReference>
<feature type="signal peptide" evidence="3">
    <location>
        <begin position="1"/>
        <end position="19"/>
    </location>
</feature>
<dbReference type="GO" id="GO:0016787">
    <property type="term" value="F:hydrolase activity"/>
    <property type="evidence" value="ECO:0007669"/>
    <property type="project" value="UniProtKB-KW"/>
</dbReference>
<feature type="chain" id="PRO_5005117721" description="Carboxylic ester hydrolase" evidence="3">
    <location>
        <begin position="20"/>
        <end position="539"/>
    </location>
</feature>
<evidence type="ECO:0000256" key="2">
    <source>
        <dbReference type="ARBA" id="ARBA00022801"/>
    </source>
</evidence>